<dbReference type="Proteomes" id="UP000031057">
    <property type="component" value="Unassembled WGS sequence"/>
</dbReference>
<evidence type="ECO:0000256" key="1">
    <source>
        <dbReference type="SAM" id="Phobius"/>
    </source>
</evidence>
<dbReference type="OrthoDB" id="7390889at2"/>
<keyword evidence="1" id="KW-1133">Transmembrane helix</keyword>
<gene>
    <name evidence="2" type="ORF">LK12_16260</name>
</gene>
<evidence type="ECO:0000313" key="2">
    <source>
        <dbReference type="EMBL" id="KHK90209.1"/>
    </source>
</evidence>
<evidence type="ECO:0008006" key="4">
    <source>
        <dbReference type="Google" id="ProtNLM"/>
    </source>
</evidence>
<dbReference type="Pfam" id="PF06532">
    <property type="entry name" value="NrsF"/>
    <property type="match status" value="1"/>
</dbReference>
<feature type="transmembrane region" description="Helical" evidence="1">
    <location>
        <begin position="123"/>
        <end position="147"/>
    </location>
</feature>
<feature type="transmembrane region" description="Helical" evidence="1">
    <location>
        <begin position="96"/>
        <end position="117"/>
    </location>
</feature>
<reference evidence="2 3" key="1">
    <citation type="submission" date="2014-10" db="EMBL/GenBank/DDBJ databases">
        <title>Genome sequence of Novosphingobium malaysiense MUSC 273(T).</title>
        <authorList>
            <person name="Lee L.-H."/>
        </authorList>
    </citation>
    <scope>NUCLEOTIDE SEQUENCE [LARGE SCALE GENOMIC DNA]</scope>
    <source>
        <strain evidence="2 3">MUSC 273</strain>
    </source>
</reference>
<dbReference type="AlphaFoldDB" id="A0A0B1ZLK2"/>
<dbReference type="RefSeq" id="WP_039286319.1">
    <property type="nucleotide sequence ID" value="NZ_JTDI01000005.1"/>
</dbReference>
<feature type="transmembrane region" description="Helical" evidence="1">
    <location>
        <begin position="60"/>
        <end position="84"/>
    </location>
</feature>
<proteinExistence type="predicted"/>
<dbReference type="STRING" id="1348853.LK12_16260"/>
<organism evidence="2 3">
    <name type="scientific">Novosphingobium malaysiense</name>
    <dbReference type="NCBI Taxonomy" id="1348853"/>
    <lineage>
        <taxon>Bacteria</taxon>
        <taxon>Pseudomonadati</taxon>
        <taxon>Pseudomonadota</taxon>
        <taxon>Alphaproteobacteria</taxon>
        <taxon>Sphingomonadales</taxon>
        <taxon>Sphingomonadaceae</taxon>
        <taxon>Novosphingobium</taxon>
    </lineage>
</organism>
<accession>A0A0B1ZLK2</accession>
<evidence type="ECO:0000313" key="3">
    <source>
        <dbReference type="Proteomes" id="UP000031057"/>
    </source>
</evidence>
<keyword evidence="1" id="KW-0472">Membrane</keyword>
<protein>
    <recommendedName>
        <fullName evidence="4">DUF1109 domain-containing protein</fullName>
    </recommendedName>
</protein>
<dbReference type="InterPro" id="IPR009495">
    <property type="entry name" value="NrsF"/>
</dbReference>
<name>A0A0B1ZLK2_9SPHN</name>
<dbReference type="EMBL" id="JTDI01000005">
    <property type="protein sequence ID" value="KHK90209.1"/>
    <property type="molecule type" value="Genomic_DNA"/>
</dbReference>
<keyword evidence="3" id="KW-1185">Reference proteome</keyword>
<feature type="transmembrane region" description="Helical" evidence="1">
    <location>
        <begin position="159"/>
        <end position="177"/>
    </location>
</feature>
<keyword evidence="1" id="KW-0812">Transmembrane</keyword>
<feature type="transmembrane region" description="Helical" evidence="1">
    <location>
        <begin position="28"/>
        <end position="48"/>
    </location>
</feature>
<comment type="caution">
    <text evidence="2">The sequence shown here is derived from an EMBL/GenBank/DDBJ whole genome shotgun (WGS) entry which is preliminary data.</text>
</comment>
<sequence length="211" mass="21739">MDDATRDLIDRIAADAVPVRPLQRGQGLALAGLAFMVTILAVLFLLGARHGLLHDGVSVFFVLVNGLLLLLGIACILAVVTMASPRVGSNHDGPKWAMAMVGVLPAAGVFAAYRPGAGPVVDLAGAECTVMGLAASLLVAGALFAWLRKGAPVSQRLAGLYLGTAAGAMGSVAYGLSCPVDTIVHLGIWHVAPVAIAGLVGRYVVARWLRW</sequence>
<feature type="transmembrane region" description="Helical" evidence="1">
    <location>
        <begin position="183"/>
        <end position="205"/>
    </location>
</feature>